<dbReference type="GO" id="GO:0008783">
    <property type="term" value="F:agmatinase activity"/>
    <property type="evidence" value="ECO:0007669"/>
    <property type="project" value="TreeGrafter"/>
</dbReference>
<comment type="similarity">
    <text evidence="3">Belongs to the arginase family.</text>
</comment>
<keyword evidence="2" id="KW-0378">Hydrolase</keyword>
<dbReference type="EMBL" id="BBMT01000005">
    <property type="protein sequence ID" value="GAL34678.1"/>
    <property type="molecule type" value="Genomic_DNA"/>
</dbReference>
<reference evidence="5 6" key="1">
    <citation type="submission" date="2014-09" db="EMBL/GenBank/DDBJ databases">
        <title>Vibrio maritimus JCM 19240. (C210) whole genome shotgun sequence.</title>
        <authorList>
            <person name="Sawabe T."/>
            <person name="Meirelles P."/>
            <person name="Nakanishi M."/>
            <person name="Sayaka M."/>
            <person name="Hattori M."/>
            <person name="Ohkuma M."/>
        </authorList>
    </citation>
    <scope>NUCLEOTIDE SEQUENCE [LARGE SCALE GENOMIC DNA]</scope>
    <source>
        <strain evidence="5 6">JCM 19240</strain>
    </source>
</reference>
<evidence type="ECO:0000313" key="6">
    <source>
        <dbReference type="Proteomes" id="UP000029224"/>
    </source>
</evidence>
<protein>
    <submittedName>
        <fullName evidence="5">Arginase arginase family</fullName>
    </submittedName>
</protein>
<organism evidence="5 6">
    <name type="scientific">Vibrio maritimus</name>
    <dbReference type="NCBI Taxonomy" id="990268"/>
    <lineage>
        <taxon>Bacteria</taxon>
        <taxon>Pseudomonadati</taxon>
        <taxon>Pseudomonadota</taxon>
        <taxon>Gammaproteobacteria</taxon>
        <taxon>Vibrionales</taxon>
        <taxon>Vibrionaceae</taxon>
        <taxon>Vibrio</taxon>
    </lineage>
</organism>
<keyword evidence="4" id="KW-1133">Transmembrane helix</keyword>
<dbReference type="InterPro" id="IPR006035">
    <property type="entry name" value="Ureohydrolase"/>
</dbReference>
<sequence>MADYPNAITPPRTFFSIPRLETFEQLKQVDVAFLGVPFDAGASAPWTMAGQSAAPNAIRDVNPTLFHDISTVGLYDVDEGRTLLRGLKMMDCGDVNFAPGDSRINFQRIEAAAREIINQGTMLVGVGGDHSITYPLIRALDHYQDGEIDIINLDAHFDFFPDSMARKLPMELGAITLISWIILVTSTILVLALPSKRRSRRSKLPEWAGQPVVK</sequence>
<comment type="caution">
    <text evidence="5">The sequence shown here is derived from an EMBL/GenBank/DDBJ whole genome shotgun (WGS) entry which is preliminary data.</text>
</comment>
<evidence type="ECO:0000256" key="2">
    <source>
        <dbReference type="ARBA" id="ARBA00022801"/>
    </source>
</evidence>
<dbReference type="SUPFAM" id="SSF52768">
    <property type="entry name" value="Arginase/deacetylase"/>
    <property type="match status" value="1"/>
</dbReference>
<evidence type="ECO:0000256" key="4">
    <source>
        <dbReference type="SAM" id="Phobius"/>
    </source>
</evidence>
<dbReference type="PANTHER" id="PTHR11358">
    <property type="entry name" value="ARGINASE/AGMATINASE"/>
    <property type="match status" value="1"/>
</dbReference>
<dbReference type="AlphaFoldDB" id="A0A090T634"/>
<dbReference type="Proteomes" id="UP000029224">
    <property type="component" value="Unassembled WGS sequence"/>
</dbReference>
<dbReference type="Gene3D" id="3.40.800.10">
    <property type="entry name" value="Ureohydrolase domain"/>
    <property type="match status" value="1"/>
</dbReference>
<dbReference type="PANTHER" id="PTHR11358:SF26">
    <property type="entry name" value="GUANIDINO ACID HYDROLASE, MITOCHONDRIAL"/>
    <property type="match status" value="1"/>
</dbReference>
<name>A0A090T634_9VIBR</name>
<dbReference type="InterPro" id="IPR023696">
    <property type="entry name" value="Ureohydrolase_dom_sf"/>
</dbReference>
<keyword evidence="1" id="KW-0479">Metal-binding</keyword>
<keyword evidence="6" id="KW-1185">Reference proteome</keyword>
<keyword evidence="4" id="KW-0472">Membrane</keyword>
<evidence type="ECO:0000256" key="3">
    <source>
        <dbReference type="PROSITE-ProRule" id="PRU00742"/>
    </source>
</evidence>
<evidence type="ECO:0000313" key="5">
    <source>
        <dbReference type="EMBL" id="GAL34678.1"/>
    </source>
</evidence>
<evidence type="ECO:0000256" key="1">
    <source>
        <dbReference type="ARBA" id="ARBA00022723"/>
    </source>
</evidence>
<keyword evidence="4" id="KW-0812">Transmembrane</keyword>
<proteinExistence type="inferred from homology"/>
<dbReference type="PROSITE" id="PS51409">
    <property type="entry name" value="ARGINASE_2"/>
    <property type="match status" value="1"/>
</dbReference>
<accession>A0A090T634</accession>
<dbReference type="GO" id="GO:0046872">
    <property type="term" value="F:metal ion binding"/>
    <property type="evidence" value="ECO:0007669"/>
    <property type="project" value="UniProtKB-KW"/>
</dbReference>
<reference evidence="5 6" key="2">
    <citation type="submission" date="2014-09" db="EMBL/GenBank/DDBJ databases">
        <authorList>
            <consortium name="NBRP consortium"/>
            <person name="Sawabe T."/>
            <person name="Meirelles P."/>
            <person name="Nakanishi M."/>
            <person name="Sayaka M."/>
            <person name="Hattori M."/>
            <person name="Ohkuma M."/>
        </authorList>
    </citation>
    <scope>NUCLEOTIDE SEQUENCE [LARGE SCALE GENOMIC DNA]</scope>
    <source>
        <strain evidence="5 6">JCM 19240</strain>
    </source>
</reference>
<gene>
    <name evidence="5" type="ORF">JCM19240_4228</name>
</gene>
<dbReference type="GO" id="GO:0033389">
    <property type="term" value="P:putrescine biosynthetic process from arginine, via agmatine"/>
    <property type="evidence" value="ECO:0007669"/>
    <property type="project" value="TreeGrafter"/>
</dbReference>
<dbReference type="Pfam" id="PF00491">
    <property type="entry name" value="Arginase"/>
    <property type="match status" value="1"/>
</dbReference>
<feature type="transmembrane region" description="Helical" evidence="4">
    <location>
        <begin position="172"/>
        <end position="193"/>
    </location>
</feature>